<feature type="region of interest" description="Disordered" evidence="1">
    <location>
        <begin position="19"/>
        <end position="67"/>
    </location>
</feature>
<organism evidence="2 3">
    <name type="scientific">Punica granatum</name>
    <name type="common">Pomegranate</name>
    <dbReference type="NCBI Taxonomy" id="22663"/>
    <lineage>
        <taxon>Eukaryota</taxon>
        <taxon>Viridiplantae</taxon>
        <taxon>Streptophyta</taxon>
        <taxon>Embryophyta</taxon>
        <taxon>Tracheophyta</taxon>
        <taxon>Spermatophyta</taxon>
        <taxon>Magnoliopsida</taxon>
        <taxon>eudicotyledons</taxon>
        <taxon>Gunneridae</taxon>
        <taxon>Pentapetalae</taxon>
        <taxon>rosids</taxon>
        <taxon>malvids</taxon>
        <taxon>Myrtales</taxon>
        <taxon>Lythraceae</taxon>
        <taxon>Punica</taxon>
    </lineage>
</organism>
<keyword evidence="3" id="KW-1185">Reference proteome</keyword>
<evidence type="ECO:0000313" key="2">
    <source>
        <dbReference type="EMBL" id="PKI45190.1"/>
    </source>
</evidence>
<sequence>MECKRAKWGLDLIERERGGGVKTISSSRRRGQTGGGSRLSRRRGRDDELREEKMMNSERAEERREISHKRGFPTLQPLIASATGRINQLLLLTCCCYELVVGRGNDRRDEQESGFISSRIQHLQLVHQASRPSNLLILDGLFSGCHPTTFLLQATLPFARGLGKNALFEFVPDPPMTRLLLQFICEALVNREENP</sequence>
<reference evidence="2 3" key="1">
    <citation type="submission" date="2017-11" db="EMBL/GenBank/DDBJ databases">
        <title>De-novo sequencing of pomegranate (Punica granatum L.) genome.</title>
        <authorList>
            <person name="Akparov Z."/>
            <person name="Amiraslanov A."/>
            <person name="Hajiyeva S."/>
            <person name="Abbasov M."/>
            <person name="Kaur K."/>
            <person name="Hamwieh A."/>
            <person name="Solovyev V."/>
            <person name="Salamov A."/>
            <person name="Braich B."/>
            <person name="Kosarev P."/>
            <person name="Mahmoud A."/>
            <person name="Hajiyev E."/>
            <person name="Babayeva S."/>
            <person name="Izzatullayeva V."/>
            <person name="Mammadov A."/>
            <person name="Mammadov A."/>
            <person name="Sharifova S."/>
            <person name="Ojaghi J."/>
            <person name="Eynullazada K."/>
            <person name="Bayramov B."/>
            <person name="Abdulazimova A."/>
            <person name="Shahmuradov I."/>
        </authorList>
    </citation>
    <scope>NUCLEOTIDE SEQUENCE [LARGE SCALE GENOMIC DNA]</scope>
    <source>
        <strain evidence="3">cv. AG2017</strain>
        <tissue evidence="2">Leaf</tissue>
    </source>
</reference>
<accession>A0A2I0INB9</accession>
<dbReference type="AlphaFoldDB" id="A0A2I0INB9"/>
<gene>
    <name evidence="2" type="ORF">CRG98_034411</name>
</gene>
<comment type="caution">
    <text evidence="2">The sequence shown here is derived from an EMBL/GenBank/DDBJ whole genome shotgun (WGS) entry which is preliminary data.</text>
</comment>
<dbReference type="EMBL" id="PGOL01002762">
    <property type="protein sequence ID" value="PKI45190.1"/>
    <property type="molecule type" value="Genomic_DNA"/>
</dbReference>
<evidence type="ECO:0000256" key="1">
    <source>
        <dbReference type="SAM" id="MobiDB-lite"/>
    </source>
</evidence>
<dbReference type="Proteomes" id="UP000233551">
    <property type="component" value="Unassembled WGS sequence"/>
</dbReference>
<evidence type="ECO:0000313" key="3">
    <source>
        <dbReference type="Proteomes" id="UP000233551"/>
    </source>
</evidence>
<proteinExistence type="predicted"/>
<feature type="compositionally biased region" description="Basic and acidic residues" evidence="1">
    <location>
        <begin position="44"/>
        <end position="65"/>
    </location>
</feature>
<protein>
    <submittedName>
        <fullName evidence="2">Uncharacterized protein</fullName>
    </submittedName>
</protein>
<name>A0A2I0INB9_PUNGR</name>